<evidence type="ECO:0000259" key="2">
    <source>
        <dbReference type="PROSITE" id="PS51411"/>
    </source>
</evidence>
<feature type="region of interest" description="Disordered" evidence="1">
    <location>
        <begin position="193"/>
        <end position="237"/>
    </location>
</feature>
<evidence type="ECO:0000313" key="3">
    <source>
        <dbReference type="EMBL" id="CAA9499480.1"/>
    </source>
</evidence>
<dbReference type="EMBL" id="CADCVM010000252">
    <property type="protein sequence ID" value="CAA9499480.1"/>
    <property type="molecule type" value="Genomic_DNA"/>
</dbReference>
<dbReference type="AlphaFoldDB" id="A0A6J4SHE8"/>
<feature type="non-terminal residue" evidence="3">
    <location>
        <position position="1"/>
    </location>
</feature>
<organism evidence="3">
    <name type="scientific">uncultured Rubrobacteraceae bacterium</name>
    <dbReference type="NCBI Taxonomy" id="349277"/>
    <lineage>
        <taxon>Bacteria</taxon>
        <taxon>Bacillati</taxon>
        <taxon>Actinomycetota</taxon>
        <taxon>Rubrobacteria</taxon>
        <taxon>Rubrobacterales</taxon>
        <taxon>Rubrobacteraceae</taxon>
        <taxon>environmental samples</taxon>
    </lineage>
</organism>
<feature type="compositionally biased region" description="Low complexity" evidence="1">
    <location>
        <begin position="205"/>
        <end position="229"/>
    </location>
</feature>
<reference evidence="3" key="1">
    <citation type="submission" date="2020-02" db="EMBL/GenBank/DDBJ databases">
        <authorList>
            <person name="Meier V. D."/>
        </authorList>
    </citation>
    <scope>NUCLEOTIDE SEQUENCE</scope>
    <source>
        <strain evidence="3">AVDCRST_MAG05</strain>
    </source>
</reference>
<dbReference type="PROSITE" id="PS51411">
    <property type="entry name" value="PSP1_C"/>
    <property type="match status" value="1"/>
</dbReference>
<proteinExistence type="predicted"/>
<protein>
    <submittedName>
        <fullName evidence="3">Signal peptidase-like protein</fullName>
    </submittedName>
</protein>
<gene>
    <name evidence="3" type="ORF">AVDCRST_MAG05-2349</name>
</gene>
<dbReference type="InterPro" id="IPR007557">
    <property type="entry name" value="PSP1_C"/>
</dbReference>
<feature type="domain" description="PSP1 C-terminal" evidence="2">
    <location>
        <begin position="1"/>
        <end position="68"/>
    </location>
</feature>
<sequence length="237" mass="25816">LGREMRVEARKLARDHRISGVEFIGCDVSLDGEYVEVKYQADEKQLDLRPVKDGLQRAYDAQVTLRRFGFLDRSGDASGCDTCGLPLCCATWSGARDMGPVNVRLAKQQGVTPNEKIIGCCGEVKCCMRYEHDAYKEFKGRAPFRNSIVQLGERQGKVVDYSMVRDSVVVQVGPKRSEQEVIPLGVLARDNPGVVPADPEDWVLPATADANTDAAADVAPDAGADAGADGPEEDRED</sequence>
<accession>A0A6J4SHE8</accession>
<name>A0A6J4SHE8_9ACTN</name>
<dbReference type="NCBIfam" id="NF041131">
    <property type="entry name" value="RicT_YaaT_fam"/>
    <property type="match status" value="1"/>
</dbReference>
<evidence type="ECO:0000256" key="1">
    <source>
        <dbReference type="SAM" id="MobiDB-lite"/>
    </source>
</evidence>